<dbReference type="EMBL" id="KB296055">
    <property type="protein sequence ID" value="ELU12320.1"/>
    <property type="molecule type" value="Genomic_DNA"/>
</dbReference>
<dbReference type="GO" id="GO:0005886">
    <property type="term" value="C:plasma membrane"/>
    <property type="evidence" value="ECO:0007669"/>
    <property type="project" value="TreeGrafter"/>
</dbReference>
<evidence type="ECO:0000259" key="2">
    <source>
        <dbReference type="PROSITE" id="PS51004"/>
    </source>
</evidence>
<dbReference type="SMART" id="SM00630">
    <property type="entry name" value="Sema"/>
    <property type="match status" value="1"/>
</dbReference>
<dbReference type="InterPro" id="IPR036352">
    <property type="entry name" value="Semap_dom_sf"/>
</dbReference>
<reference evidence="5" key="1">
    <citation type="submission" date="2012-12" db="EMBL/GenBank/DDBJ databases">
        <authorList>
            <person name="Hellsten U."/>
            <person name="Grimwood J."/>
            <person name="Chapman J.A."/>
            <person name="Shapiro H."/>
            <person name="Aerts A."/>
            <person name="Otillar R.P."/>
            <person name="Terry A.Y."/>
            <person name="Boore J.L."/>
            <person name="Simakov O."/>
            <person name="Marletaz F."/>
            <person name="Cho S.-J."/>
            <person name="Edsinger-Gonzales E."/>
            <person name="Havlak P."/>
            <person name="Kuo D.-H."/>
            <person name="Larsson T."/>
            <person name="Lv J."/>
            <person name="Arendt D."/>
            <person name="Savage R."/>
            <person name="Osoegawa K."/>
            <person name="de Jong P."/>
            <person name="Lindberg D.R."/>
            <person name="Seaver E.C."/>
            <person name="Weisblat D.A."/>
            <person name="Putnam N.H."/>
            <person name="Grigoriev I.V."/>
            <person name="Rokhsar D.S."/>
        </authorList>
    </citation>
    <scope>NUCLEOTIDE SEQUENCE</scope>
    <source>
        <strain evidence="5">I ESC-2004</strain>
    </source>
</reference>
<dbReference type="EMBL" id="AMQN01005441">
    <property type="status" value="NOT_ANNOTATED_CDS"/>
    <property type="molecule type" value="Genomic_DNA"/>
</dbReference>
<dbReference type="GO" id="GO:0002116">
    <property type="term" value="C:semaphorin receptor complex"/>
    <property type="evidence" value="ECO:0007669"/>
    <property type="project" value="TreeGrafter"/>
</dbReference>
<dbReference type="PROSITE" id="PS51004">
    <property type="entry name" value="SEMA"/>
    <property type="match status" value="1"/>
</dbReference>
<dbReference type="InterPro" id="IPR031148">
    <property type="entry name" value="Plexin"/>
</dbReference>
<dbReference type="PANTHER" id="PTHR22625:SF70">
    <property type="entry name" value="PLEXIN A, ISOFORM A"/>
    <property type="match status" value="1"/>
</dbReference>
<name>R7V9B1_CAPTE</name>
<reference evidence="3 5" key="2">
    <citation type="journal article" date="2013" name="Nature">
        <title>Insights into bilaterian evolution from three spiralian genomes.</title>
        <authorList>
            <person name="Simakov O."/>
            <person name="Marletaz F."/>
            <person name="Cho S.J."/>
            <person name="Edsinger-Gonzales E."/>
            <person name="Havlak P."/>
            <person name="Hellsten U."/>
            <person name="Kuo D.H."/>
            <person name="Larsson T."/>
            <person name="Lv J."/>
            <person name="Arendt D."/>
            <person name="Savage R."/>
            <person name="Osoegawa K."/>
            <person name="de Jong P."/>
            <person name="Grimwood J."/>
            <person name="Chapman J.A."/>
            <person name="Shapiro H."/>
            <person name="Aerts A."/>
            <person name="Otillar R.P."/>
            <person name="Terry A.Y."/>
            <person name="Boore J.L."/>
            <person name="Grigoriev I.V."/>
            <person name="Lindberg D.R."/>
            <person name="Seaver E.C."/>
            <person name="Weisblat D.A."/>
            <person name="Putnam N.H."/>
            <person name="Rokhsar D.S."/>
        </authorList>
    </citation>
    <scope>NUCLEOTIDE SEQUENCE</scope>
    <source>
        <strain evidence="3 5">I ESC-2004</strain>
    </source>
</reference>
<dbReference type="InterPro" id="IPR001627">
    <property type="entry name" value="Semap_dom"/>
</dbReference>
<dbReference type="SUPFAM" id="SSF101912">
    <property type="entry name" value="Sema domain"/>
    <property type="match status" value="1"/>
</dbReference>
<dbReference type="GO" id="GO:0017154">
    <property type="term" value="F:semaphorin receptor activity"/>
    <property type="evidence" value="ECO:0007669"/>
    <property type="project" value="InterPro"/>
</dbReference>
<sequence>ALGTNFQRIKVDVDSGDVFVAGKNTLYKLDENLNFVNMQLTGPYEDHITCDARRDDECDVAEITDNDARVLEINPTSRHLVLCGSLKQGLCSMYSMSFLNKSQDLPVSNPVNYAGGRAGVSSFYGHWGSHSADVDTLWLANTYDGRPPQLATPALSARRLVKLSDGTFNMTYAHEDAGRSTSIRFDPLWLTNYLVKYIYGFEHGGFTYFVTIQRENTELTTNYQTKLVRVCQEDTGFDSYAELELTCRKKNGVTTFYNIAQAASLSPIGEEMAKKFALHAREDALYVILGKSLENSSESHAEYGSGMCVFTMSKIREAFTTEQRYCYQGFG</sequence>
<evidence type="ECO:0000313" key="5">
    <source>
        <dbReference type="Proteomes" id="UP000014760"/>
    </source>
</evidence>
<feature type="domain" description="Sema" evidence="2">
    <location>
        <begin position="1"/>
        <end position="331"/>
    </location>
</feature>
<dbReference type="GO" id="GO:0030334">
    <property type="term" value="P:regulation of cell migration"/>
    <property type="evidence" value="ECO:0007669"/>
    <property type="project" value="TreeGrafter"/>
</dbReference>
<evidence type="ECO:0000256" key="1">
    <source>
        <dbReference type="PROSITE-ProRule" id="PRU00352"/>
    </source>
</evidence>
<keyword evidence="5" id="KW-1185">Reference proteome</keyword>
<proteinExistence type="predicted"/>
<dbReference type="EnsemblMetazoa" id="CapteT63900">
    <property type="protein sequence ID" value="CapteP63900"/>
    <property type="gene ID" value="CapteG63900"/>
</dbReference>
<comment type="caution">
    <text evidence="1">Lacks conserved residue(s) required for the propagation of feature annotation.</text>
</comment>
<dbReference type="OMA" id="EDQDRMT"/>
<dbReference type="STRING" id="283909.R7V9B1"/>
<feature type="non-terminal residue" evidence="3">
    <location>
        <position position="331"/>
    </location>
</feature>
<accession>R7V9B1</accession>
<feature type="non-terminal residue" evidence="3">
    <location>
        <position position="1"/>
    </location>
</feature>
<dbReference type="Proteomes" id="UP000014760">
    <property type="component" value="Unassembled WGS sequence"/>
</dbReference>
<evidence type="ECO:0000313" key="4">
    <source>
        <dbReference type="EnsemblMetazoa" id="CapteP63900"/>
    </source>
</evidence>
<gene>
    <name evidence="3" type="ORF">CAPTEDRAFT_63900</name>
</gene>
<dbReference type="Gene3D" id="2.130.10.10">
    <property type="entry name" value="YVTN repeat-like/Quinoprotein amine dehydrogenase"/>
    <property type="match status" value="1"/>
</dbReference>
<protein>
    <recommendedName>
        <fullName evidence="2">Sema domain-containing protein</fullName>
    </recommendedName>
</protein>
<evidence type="ECO:0000313" key="3">
    <source>
        <dbReference type="EMBL" id="ELU12320.1"/>
    </source>
</evidence>
<dbReference type="HOGENOM" id="CLU_033438_1_0_1"/>
<dbReference type="PANTHER" id="PTHR22625">
    <property type="entry name" value="PLEXIN"/>
    <property type="match status" value="1"/>
</dbReference>
<reference evidence="4" key="3">
    <citation type="submission" date="2015-06" db="UniProtKB">
        <authorList>
            <consortium name="EnsemblMetazoa"/>
        </authorList>
    </citation>
    <scope>IDENTIFICATION</scope>
</reference>
<dbReference type="OrthoDB" id="6147782at2759"/>
<dbReference type="InterPro" id="IPR015943">
    <property type="entry name" value="WD40/YVTN_repeat-like_dom_sf"/>
</dbReference>
<dbReference type="AlphaFoldDB" id="R7V9B1"/>
<organism evidence="3">
    <name type="scientific">Capitella teleta</name>
    <name type="common">Polychaete worm</name>
    <dbReference type="NCBI Taxonomy" id="283909"/>
    <lineage>
        <taxon>Eukaryota</taxon>
        <taxon>Metazoa</taxon>
        <taxon>Spiralia</taxon>
        <taxon>Lophotrochozoa</taxon>
        <taxon>Annelida</taxon>
        <taxon>Polychaeta</taxon>
        <taxon>Sedentaria</taxon>
        <taxon>Scolecida</taxon>
        <taxon>Capitellidae</taxon>
        <taxon>Capitella</taxon>
    </lineage>
</organism>